<protein>
    <submittedName>
        <fullName evidence="2">Uncharacterized protein</fullName>
    </submittedName>
</protein>
<evidence type="ECO:0000313" key="2">
    <source>
        <dbReference type="EMBL" id="OWM69404.1"/>
    </source>
</evidence>
<dbReference type="EMBL" id="MTKT01004879">
    <property type="protein sequence ID" value="OWM69404.1"/>
    <property type="molecule type" value="Genomic_DNA"/>
</dbReference>
<dbReference type="Proteomes" id="UP000197138">
    <property type="component" value="Unassembled WGS sequence"/>
</dbReference>
<gene>
    <name evidence="2" type="ORF">CDL15_Pgr013182</name>
</gene>
<evidence type="ECO:0000313" key="3">
    <source>
        <dbReference type="Proteomes" id="UP000197138"/>
    </source>
</evidence>
<proteinExistence type="predicted"/>
<feature type="region of interest" description="Disordered" evidence="1">
    <location>
        <begin position="1"/>
        <end position="30"/>
    </location>
</feature>
<dbReference type="AlphaFoldDB" id="A0A218W961"/>
<comment type="caution">
    <text evidence="2">The sequence shown here is derived from an EMBL/GenBank/DDBJ whole genome shotgun (WGS) entry which is preliminary data.</text>
</comment>
<sequence>MKGKRKQGPLSEHERAVGKVSRRQVPKQQGWHCGTIHHRIIETLKGAQYGTLKIPLSAKVTNDTSERVPEASYLSRDTPDLSRTPFLIGLPGPDPLMSKQHLKMGLQAPRDHRGHGTSFR</sequence>
<name>A0A218W961_PUNGR</name>
<organism evidence="2 3">
    <name type="scientific">Punica granatum</name>
    <name type="common">Pomegranate</name>
    <dbReference type="NCBI Taxonomy" id="22663"/>
    <lineage>
        <taxon>Eukaryota</taxon>
        <taxon>Viridiplantae</taxon>
        <taxon>Streptophyta</taxon>
        <taxon>Embryophyta</taxon>
        <taxon>Tracheophyta</taxon>
        <taxon>Spermatophyta</taxon>
        <taxon>Magnoliopsida</taxon>
        <taxon>eudicotyledons</taxon>
        <taxon>Gunneridae</taxon>
        <taxon>Pentapetalae</taxon>
        <taxon>rosids</taxon>
        <taxon>malvids</taxon>
        <taxon>Myrtales</taxon>
        <taxon>Lythraceae</taxon>
        <taxon>Punica</taxon>
    </lineage>
</organism>
<evidence type="ECO:0000256" key="1">
    <source>
        <dbReference type="SAM" id="MobiDB-lite"/>
    </source>
</evidence>
<reference evidence="3" key="1">
    <citation type="journal article" date="2017" name="Plant J.">
        <title>The pomegranate (Punica granatum L.) genome and the genomics of punicalagin biosynthesis.</title>
        <authorList>
            <person name="Qin G."/>
            <person name="Xu C."/>
            <person name="Ming R."/>
            <person name="Tang H."/>
            <person name="Guyot R."/>
            <person name="Kramer E.M."/>
            <person name="Hu Y."/>
            <person name="Yi X."/>
            <person name="Qi Y."/>
            <person name="Xu X."/>
            <person name="Gao Z."/>
            <person name="Pan H."/>
            <person name="Jian J."/>
            <person name="Tian Y."/>
            <person name="Yue Z."/>
            <person name="Xu Y."/>
        </authorList>
    </citation>
    <scope>NUCLEOTIDE SEQUENCE [LARGE SCALE GENOMIC DNA]</scope>
    <source>
        <strain evidence="3">cv. Dabenzi</strain>
    </source>
</reference>
<accession>A0A218W961</accession>